<dbReference type="PROSITE" id="PS51379">
    <property type="entry name" value="4FE4S_FER_2"/>
    <property type="match status" value="1"/>
</dbReference>
<dbReference type="InterPro" id="IPR003741">
    <property type="entry name" value="LUD_dom"/>
</dbReference>
<evidence type="ECO:0000256" key="5">
    <source>
        <dbReference type="ARBA" id="ARBA00022982"/>
    </source>
</evidence>
<dbReference type="InterPro" id="IPR037171">
    <property type="entry name" value="NagB/RpiA_transferase-like"/>
</dbReference>
<name>A0A5N1IPJ5_9BACT</name>
<dbReference type="PROSITE" id="PS00198">
    <property type="entry name" value="4FE4S_FER_1"/>
    <property type="match status" value="1"/>
</dbReference>
<dbReference type="GO" id="GO:0046872">
    <property type="term" value="F:metal ion binding"/>
    <property type="evidence" value="ECO:0007669"/>
    <property type="project" value="UniProtKB-KW"/>
</dbReference>
<evidence type="ECO:0000256" key="8">
    <source>
        <dbReference type="SAM" id="MobiDB-lite"/>
    </source>
</evidence>
<dbReference type="AlphaFoldDB" id="A0A5N1IPJ5"/>
<dbReference type="PANTHER" id="PTHR47153">
    <property type="entry name" value="LACTATE UTILIZATION PROTEIN B"/>
    <property type="match status" value="1"/>
</dbReference>
<dbReference type="InterPro" id="IPR004452">
    <property type="entry name" value="LutB/LldF"/>
</dbReference>
<evidence type="ECO:0000256" key="3">
    <source>
        <dbReference type="ARBA" id="ARBA00022723"/>
    </source>
</evidence>
<dbReference type="Pfam" id="PF02589">
    <property type="entry name" value="LUD_dom"/>
    <property type="match status" value="1"/>
</dbReference>
<comment type="caution">
    <text evidence="10">The sequence shown here is derived from an EMBL/GenBank/DDBJ whole genome shotgun (WGS) entry which is preliminary data.</text>
</comment>
<reference evidence="10 11" key="1">
    <citation type="submission" date="2019-09" db="EMBL/GenBank/DDBJ databases">
        <title>Genome sequence of Adhaeribacter sp. M2.</title>
        <authorList>
            <person name="Srinivasan S."/>
        </authorList>
    </citation>
    <scope>NUCLEOTIDE SEQUENCE [LARGE SCALE GENOMIC DNA]</scope>
    <source>
        <strain evidence="10 11">M2</strain>
    </source>
</reference>
<dbReference type="Gene3D" id="1.10.1060.10">
    <property type="entry name" value="Alpha-helical ferredoxin"/>
    <property type="match status" value="1"/>
</dbReference>
<dbReference type="GO" id="GO:0051539">
    <property type="term" value="F:4 iron, 4 sulfur cluster binding"/>
    <property type="evidence" value="ECO:0007669"/>
    <property type="project" value="UniProtKB-KW"/>
</dbReference>
<evidence type="ECO:0000256" key="4">
    <source>
        <dbReference type="ARBA" id="ARBA00022737"/>
    </source>
</evidence>
<protein>
    <submittedName>
        <fullName evidence="10">Iron-sulfur cluster-binding protein</fullName>
    </submittedName>
</protein>
<dbReference type="Pfam" id="PF13183">
    <property type="entry name" value="Fer4_8"/>
    <property type="match status" value="1"/>
</dbReference>
<evidence type="ECO:0000256" key="6">
    <source>
        <dbReference type="ARBA" id="ARBA00023004"/>
    </source>
</evidence>
<evidence type="ECO:0000256" key="2">
    <source>
        <dbReference type="ARBA" id="ARBA00022485"/>
    </source>
</evidence>
<keyword evidence="6" id="KW-0408">Iron</keyword>
<dbReference type="SUPFAM" id="SSF100950">
    <property type="entry name" value="NagB/RpiA/CoA transferase-like"/>
    <property type="match status" value="1"/>
</dbReference>
<dbReference type="GO" id="GO:0006089">
    <property type="term" value="P:lactate metabolic process"/>
    <property type="evidence" value="ECO:0007669"/>
    <property type="project" value="InterPro"/>
</dbReference>
<organism evidence="10 11">
    <name type="scientific">Adhaeribacter soli</name>
    <dbReference type="NCBI Taxonomy" id="2607655"/>
    <lineage>
        <taxon>Bacteria</taxon>
        <taxon>Pseudomonadati</taxon>
        <taxon>Bacteroidota</taxon>
        <taxon>Cytophagia</taxon>
        <taxon>Cytophagales</taxon>
        <taxon>Hymenobacteraceae</taxon>
        <taxon>Adhaeribacter</taxon>
    </lineage>
</organism>
<feature type="domain" description="4Fe-4S ferredoxin-type" evidence="9">
    <location>
        <begin position="300"/>
        <end position="331"/>
    </location>
</feature>
<evidence type="ECO:0000259" key="9">
    <source>
        <dbReference type="PROSITE" id="PS51379"/>
    </source>
</evidence>
<proteinExistence type="predicted"/>
<keyword evidence="4" id="KW-0677">Repeat</keyword>
<keyword evidence="1" id="KW-0813">Transport</keyword>
<gene>
    <name evidence="10" type="ORF">F0P94_14300</name>
</gene>
<dbReference type="Proteomes" id="UP000326570">
    <property type="component" value="Unassembled WGS sequence"/>
</dbReference>
<keyword evidence="2" id="KW-0004">4Fe-4S</keyword>
<dbReference type="InterPro" id="IPR017900">
    <property type="entry name" value="4Fe4S_Fe_S_CS"/>
</dbReference>
<dbReference type="InterPro" id="IPR009051">
    <property type="entry name" value="Helical_ferredxn"/>
</dbReference>
<dbReference type="Gene3D" id="3.40.50.10420">
    <property type="entry name" value="NagB/RpiA/CoA transferase-like"/>
    <property type="match status" value="1"/>
</dbReference>
<dbReference type="RefSeq" id="WP_150904571.1">
    <property type="nucleotide sequence ID" value="NZ_VTWT01000007.1"/>
</dbReference>
<evidence type="ECO:0000313" key="11">
    <source>
        <dbReference type="Proteomes" id="UP000326570"/>
    </source>
</evidence>
<dbReference type="InterPro" id="IPR017896">
    <property type="entry name" value="4Fe4S_Fe-S-bd"/>
</dbReference>
<evidence type="ECO:0000313" key="10">
    <source>
        <dbReference type="EMBL" id="KAA9331962.1"/>
    </source>
</evidence>
<accession>A0A5N1IPJ5</accession>
<keyword evidence="11" id="KW-1185">Reference proteome</keyword>
<keyword evidence="3" id="KW-0479">Metal-binding</keyword>
<dbReference type="EMBL" id="VTWT01000007">
    <property type="protein sequence ID" value="KAA9331962.1"/>
    <property type="molecule type" value="Genomic_DNA"/>
</dbReference>
<dbReference type="PANTHER" id="PTHR47153:SF2">
    <property type="entry name" value="LACTATE UTILIZATION PROTEIN B"/>
    <property type="match status" value="1"/>
</dbReference>
<sequence length="458" mass="52049">MNRLKQFLLESEAKAFDLEHRKKIRFNIGKYNAAVEKGMHQYSNHELARQRASFIKTTTINNLDKYLIEFENNFTQRGGKVIWAQNAEEALKEIGQIMKRKKAKTVVKSKSMITEEIHLNTFLEKNGIDVVETDLGEYIVQLADQRPYHIVTPAMHMSKKDIADLFVKKLRIQPTDDAQQLVLTARRLLREKYTSAEIGITGANFILADVGGIALTENEGNARLSTTFPKTHIVVVGIEKMLPSINDLDLFWPLLSTSGTGQQVTVYNTVITGPRQPTEKDGPDEMYVILLDNGRTNLLAQPDKREALNCIRCGACLNICPVYKNIGGHTYETTYSGPIGSVIEPHMSGMAENKHLSYASSLCGACTSVCPVKINLHNLLLLNRKQSVDEGLVEKQERYVFKFWEYGMKHPRLLDMAPVGIKNYFLRKVQKETWSKRREPLQAAPKSFRQLWKEQHPS</sequence>
<evidence type="ECO:0000256" key="1">
    <source>
        <dbReference type="ARBA" id="ARBA00022448"/>
    </source>
</evidence>
<dbReference type="InterPro" id="IPR024185">
    <property type="entry name" value="FTHF_cligase-like_sf"/>
</dbReference>
<evidence type="ECO:0000256" key="7">
    <source>
        <dbReference type="ARBA" id="ARBA00023014"/>
    </source>
</evidence>
<dbReference type="SUPFAM" id="SSF54862">
    <property type="entry name" value="4Fe-4S ferredoxins"/>
    <property type="match status" value="1"/>
</dbReference>
<keyword evidence="5" id="KW-0249">Electron transport</keyword>
<feature type="region of interest" description="Disordered" evidence="8">
    <location>
        <begin position="437"/>
        <end position="458"/>
    </location>
</feature>
<dbReference type="NCBIfam" id="TIGR00273">
    <property type="entry name" value="LutB/LldF family L-lactate oxidation iron-sulfur protein"/>
    <property type="match status" value="1"/>
</dbReference>
<keyword evidence="7" id="KW-0411">Iron-sulfur</keyword>